<dbReference type="GO" id="GO:0070403">
    <property type="term" value="F:NAD+ binding"/>
    <property type="evidence" value="ECO:0007669"/>
    <property type="project" value="InterPro"/>
</dbReference>
<dbReference type="PROSITE" id="PS00067">
    <property type="entry name" value="3HCDH"/>
    <property type="match status" value="1"/>
</dbReference>
<evidence type="ECO:0000259" key="5">
    <source>
        <dbReference type="Pfam" id="PF02737"/>
    </source>
</evidence>
<dbReference type="GO" id="GO:0006631">
    <property type="term" value="P:fatty acid metabolic process"/>
    <property type="evidence" value="ECO:0007669"/>
    <property type="project" value="InterPro"/>
</dbReference>
<evidence type="ECO:0000313" key="6">
    <source>
        <dbReference type="EMBL" id="SDR70387.1"/>
    </source>
</evidence>
<dbReference type="InterPro" id="IPR006180">
    <property type="entry name" value="3-OHacyl-CoA_DH_CS"/>
</dbReference>
<comment type="pathway">
    <text evidence="1">Lipid metabolism; butanoate metabolism.</text>
</comment>
<accession>A0A1H1L7I7</accession>
<gene>
    <name evidence="6" type="ORF">SAMN04488539_0092</name>
</gene>
<dbReference type="EMBL" id="LT629765">
    <property type="protein sequence ID" value="SDR70387.1"/>
    <property type="molecule type" value="Genomic_DNA"/>
</dbReference>
<dbReference type="Proteomes" id="UP000182237">
    <property type="component" value="Chromosome I"/>
</dbReference>
<dbReference type="InterPro" id="IPR036291">
    <property type="entry name" value="NAD(P)-bd_dom_sf"/>
</dbReference>
<reference evidence="6 7" key="1">
    <citation type="submission" date="2016-10" db="EMBL/GenBank/DDBJ databases">
        <authorList>
            <person name="de Groot N.N."/>
        </authorList>
    </citation>
    <scope>NUCLEOTIDE SEQUENCE [LARGE SCALE GENOMIC DNA]</scope>
    <source>
        <strain evidence="6 7">DSM 45434</strain>
    </source>
</reference>
<dbReference type="PANTHER" id="PTHR48075">
    <property type="entry name" value="3-HYDROXYACYL-COA DEHYDROGENASE FAMILY PROTEIN"/>
    <property type="match status" value="1"/>
</dbReference>
<comment type="similarity">
    <text evidence="2">Belongs to the 3-hydroxyacyl-CoA dehydrogenase family.</text>
</comment>
<evidence type="ECO:0000313" key="7">
    <source>
        <dbReference type="Proteomes" id="UP000182237"/>
    </source>
</evidence>
<dbReference type="SUPFAM" id="SSF48179">
    <property type="entry name" value="6-phosphogluconate dehydrogenase C-terminal domain-like"/>
    <property type="match status" value="1"/>
</dbReference>
<evidence type="ECO:0000256" key="1">
    <source>
        <dbReference type="ARBA" id="ARBA00005086"/>
    </source>
</evidence>
<dbReference type="PANTHER" id="PTHR48075:SF1">
    <property type="entry name" value="LAMBDA-CRYSTALLIN HOMOLOG"/>
    <property type="match status" value="1"/>
</dbReference>
<organism evidence="6 7">
    <name type="scientific">Corynebacterium timonense</name>
    <dbReference type="NCBI Taxonomy" id="441500"/>
    <lineage>
        <taxon>Bacteria</taxon>
        <taxon>Bacillati</taxon>
        <taxon>Actinomycetota</taxon>
        <taxon>Actinomycetes</taxon>
        <taxon>Mycobacteriales</taxon>
        <taxon>Corynebacteriaceae</taxon>
        <taxon>Corynebacterium</taxon>
    </lineage>
</organism>
<dbReference type="OrthoDB" id="9771883at2"/>
<dbReference type="Gene3D" id="1.10.1040.10">
    <property type="entry name" value="N-(1-d-carboxylethyl)-l-norvaline Dehydrogenase, domain 2"/>
    <property type="match status" value="1"/>
</dbReference>
<dbReference type="InterPro" id="IPR006176">
    <property type="entry name" value="3-OHacyl-CoA_DH_NAD-bd"/>
</dbReference>
<proteinExistence type="inferred from homology"/>
<feature type="domain" description="3-hydroxyacyl-CoA dehydrogenase NAD binding" evidence="5">
    <location>
        <begin position="46"/>
        <end position="156"/>
    </location>
</feature>
<sequence length="290" mass="31219">MSRALIIGSGLIGQSFITRFTDAGWEVNVYDIDSGVADEVEKAGATFYSELEDAVEGVDFVQEAGPEDPEFKQGMFSRLAELTGEGVVLASSSSAILPSVIARDNAAAERIIVGHPFTPAHLMPVLEIVPGPDTSPETTRRAEEVYSELGFEPTTLRKEIAGFVGNRIQKAIMWEAIYLVQEGIVSPEEVDSIVRNSLGLRYAAVGPFEANRLGGGPEGVSAIFGNIASQWADTMPVGEPDLDNLDELFSQVDDAYGNDKESFKRRSAARDEKLRGFNAVISGGADGRTR</sequence>
<dbReference type="RefSeq" id="WP_019195108.1">
    <property type="nucleotide sequence ID" value="NZ_LT629765.1"/>
</dbReference>
<dbReference type="SUPFAM" id="SSF51735">
    <property type="entry name" value="NAD(P)-binding Rossmann-fold domains"/>
    <property type="match status" value="1"/>
</dbReference>
<keyword evidence="7" id="KW-1185">Reference proteome</keyword>
<dbReference type="STRING" id="1203190.GCA_000312345_02344"/>
<dbReference type="InterPro" id="IPR006108">
    <property type="entry name" value="3HC_DH_C"/>
</dbReference>
<feature type="domain" description="3-hydroxyacyl-CoA dehydrogenase C-terminal" evidence="4">
    <location>
        <begin position="162"/>
        <end position="210"/>
    </location>
</feature>
<name>A0A1H1L7I7_9CORY</name>
<dbReference type="Pfam" id="PF00725">
    <property type="entry name" value="3HCDH"/>
    <property type="match status" value="1"/>
</dbReference>
<evidence type="ECO:0000256" key="2">
    <source>
        <dbReference type="ARBA" id="ARBA00009463"/>
    </source>
</evidence>
<evidence type="ECO:0000256" key="3">
    <source>
        <dbReference type="ARBA" id="ARBA00023002"/>
    </source>
</evidence>
<dbReference type="Pfam" id="PF02737">
    <property type="entry name" value="3HCDH_N"/>
    <property type="match status" value="1"/>
</dbReference>
<dbReference type="Gene3D" id="3.40.50.720">
    <property type="entry name" value="NAD(P)-binding Rossmann-like Domain"/>
    <property type="match status" value="1"/>
</dbReference>
<evidence type="ECO:0000259" key="4">
    <source>
        <dbReference type="Pfam" id="PF00725"/>
    </source>
</evidence>
<dbReference type="InterPro" id="IPR008927">
    <property type="entry name" value="6-PGluconate_DH-like_C_sf"/>
</dbReference>
<dbReference type="InterPro" id="IPR013328">
    <property type="entry name" value="6PGD_dom2"/>
</dbReference>
<dbReference type="GO" id="GO:0050104">
    <property type="term" value="F:L-gulonate 3-dehydrogenase activity"/>
    <property type="evidence" value="ECO:0007669"/>
    <property type="project" value="TreeGrafter"/>
</dbReference>
<keyword evidence="3" id="KW-0560">Oxidoreductase</keyword>
<dbReference type="eggNOG" id="COG1250">
    <property type="taxonomic scope" value="Bacteria"/>
</dbReference>
<protein>
    <submittedName>
        <fullName evidence="6">Ketoreductase RED1</fullName>
    </submittedName>
</protein>
<dbReference type="AlphaFoldDB" id="A0A1H1L7I7"/>